<name>A0ABT3CJM3_9MYCO</name>
<protein>
    <submittedName>
        <fullName evidence="1">Uncharacterized protein</fullName>
    </submittedName>
</protein>
<dbReference type="EMBL" id="JACKTY010000042">
    <property type="protein sequence ID" value="MCV7229441.1"/>
    <property type="molecule type" value="Genomic_DNA"/>
</dbReference>
<organism evidence="1 2">
    <name type="scientific">Mycolicibacterium komossense</name>
    <dbReference type="NCBI Taxonomy" id="1779"/>
    <lineage>
        <taxon>Bacteria</taxon>
        <taxon>Bacillati</taxon>
        <taxon>Actinomycetota</taxon>
        <taxon>Actinomycetes</taxon>
        <taxon>Mycobacteriales</taxon>
        <taxon>Mycobacteriaceae</taxon>
        <taxon>Mycolicibacterium</taxon>
    </lineage>
</organism>
<gene>
    <name evidence="1" type="ORF">H7J73_25870</name>
</gene>
<dbReference type="RefSeq" id="WP_264070682.1">
    <property type="nucleotide sequence ID" value="NZ_JACKTY010000042.1"/>
</dbReference>
<evidence type="ECO:0000313" key="1">
    <source>
        <dbReference type="EMBL" id="MCV7229441.1"/>
    </source>
</evidence>
<comment type="caution">
    <text evidence="1">The sequence shown here is derived from an EMBL/GenBank/DDBJ whole genome shotgun (WGS) entry which is preliminary data.</text>
</comment>
<dbReference type="Proteomes" id="UP001526201">
    <property type="component" value="Unassembled WGS sequence"/>
</dbReference>
<evidence type="ECO:0000313" key="2">
    <source>
        <dbReference type="Proteomes" id="UP001526201"/>
    </source>
</evidence>
<sequence>MTISPYMVFEHPTVMQLAAAIDLAAENRQPVVDDIQLEAMSVSGLSAPQLSALQSSWGQPT</sequence>
<keyword evidence="2" id="KW-1185">Reference proteome</keyword>
<proteinExistence type="predicted"/>
<accession>A0ABT3CJM3</accession>
<reference evidence="1 2" key="1">
    <citation type="journal article" date="2022" name="BMC Genomics">
        <title>Comparative genome analysis of mycobacteria focusing on tRNA and non-coding RNA.</title>
        <authorList>
            <person name="Behra P.R.K."/>
            <person name="Pettersson B.M.F."/>
            <person name="Ramesh M."/>
            <person name="Das S."/>
            <person name="Dasgupta S."/>
            <person name="Kirsebom L.A."/>
        </authorList>
    </citation>
    <scope>NUCLEOTIDE SEQUENCE [LARGE SCALE GENOMIC DNA]</scope>
    <source>
        <strain evidence="1 2">DSM 44078</strain>
    </source>
</reference>